<reference evidence="1" key="1">
    <citation type="submission" date="2019-08" db="EMBL/GenBank/DDBJ databases">
        <authorList>
            <person name="Kucharzyk K."/>
            <person name="Murdoch R.W."/>
            <person name="Higgins S."/>
            <person name="Loffler F."/>
        </authorList>
    </citation>
    <scope>NUCLEOTIDE SEQUENCE</scope>
</reference>
<sequence>MPRFALLGNPVPDLEARVIEHPQLRVVSGTLTQRGHGKQMSRAELGLCQRGVIRDVIDVVVAHRIIGLAPSVRVTRNVGSLQHGSGSGGAVTLGIDDARSAIEHAADGIHARGAQIVQEVPAPVLVTSTFLELVANGWFDGLEIRSVVGIASLVVEVAVVVDRVRLVAHVDHTVTVQIGGVVIGLVIQLVIAPQHQHVQRRQGLAHEQRRLR</sequence>
<dbReference type="AlphaFoldDB" id="A0A645AWQ3"/>
<evidence type="ECO:0000313" key="1">
    <source>
        <dbReference type="EMBL" id="MPM57226.1"/>
    </source>
</evidence>
<protein>
    <submittedName>
        <fullName evidence="1">Uncharacterized protein</fullName>
    </submittedName>
</protein>
<accession>A0A645AWQ3</accession>
<comment type="caution">
    <text evidence="1">The sequence shown here is derived from an EMBL/GenBank/DDBJ whole genome shotgun (WGS) entry which is preliminary data.</text>
</comment>
<dbReference type="EMBL" id="VSSQ01016155">
    <property type="protein sequence ID" value="MPM57226.1"/>
    <property type="molecule type" value="Genomic_DNA"/>
</dbReference>
<organism evidence="1">
    <name type="scientific">bioreactor metagenome</name>
    <dbReference type="NCBI Taxonomy" id="1076179"/>
    <lineage>
        <taxon>unclassified sequences</taxon>
        <taxon>metagenomes</taxon>
        <taxon>ecological metagenomes</taxon>
    </lineage>
</organism>
<gene>
    <name evidence="1" type="ORF">SDC9_104048</name>
</gene>
<proteinExistence type="predicted"/>
<name>A0A645AWQ3_9ZZZZ</name>